<sequence>DFKDLCGGNSFNITREASIRELQLQCTVRAVPKGGI</sequence>
<accession>A0AAI9X6J4</accession>
<comment type="caution">
    <text evidence="1">The sequence shown here is derived from an EMBL/GenBank/DDBJ whole genome shotgun (WGS) entry which is preliminary data.</text>
</comment>
<protein>
    <submittedName>
        <fullName evidence="1">Uncharacterized protein</fullName>
    </submittedName>
</protein>
<proteinExistence type="predicted"/>
<feature type="non-terminal residue" evidence="1">
    <location>
        <position position="1"/>
    </location>
</feature>
<dbReference type="Proteomes" id="UP001227192">
    <property type="component" value="Unassembled WGS sequence"/>
</dbReference>
<evidence type="ECO:0000313" key="1">
    <source>
        <dbReference type="EMBL" id="KAJ9485730.1"/>
    </source>
</evidence>
<dbReference type="EMBL" id="LACB01000249">
    <property type="protein sequence ID" value="KAJ9485730.1"/>
    <property type="molecule type" value="Genomic_DNA"/>
</dbReference>
<keyword evidence="2" id="KW-1185">Reference proteome</keyword>
<evidence type="ECO:0000313" key="2">
    <source>
        <dbReference type="Proteomes" id="UP001227192"/>
    </source>
</evidence>
<gene>
    <name evidence="1" type="ORF">VN97_g7625</name>
</gene>
<dbReference type="AlphaFoldDB" id="A0AAI9X6J4"/>
<reference evidence="1" key="1">
    <citation type="submission" date="2015-06" db="EMBL/GenBank/DDBJ databases">
        <authorList>
            <person name="Nguyen H."/>
        </authorList>
    </citation>
    <scope>NUCLEOTIDE SEQUENCE</scope>
    <source>
        <strain evidence="1">DAOM 180753</strain>
    </source>
</reference>
<organism evidence="1 2">
    <name type="scientific">Penicillium thymicola</name>
    <dbReference type="NCBI Taxonomy" id="293382"/>
    <lineage>
        <taxon>Eukaryota</taxon>
        <taxon>Fungi</taxon>
        <taxon>Dikarya</taxon>
        <taxon>Ascomycota</taxon>
        <taxon>Pezizomycotina</taxon>
        <taxon>Eurotiomycetes</taxon>
        <taxon>Eurotiomycetidae</taxon>
        <taxon>Eurotiales</taxon>
        <taxon>Aspergillaceae</taxon>
        <taxon>Penicillium</taxon>
    </lineage>
</organism>
<reference evidence="1" key="2">
    <citation type="journal article" date="2016" name="Fungal Biol.">
        <title>Ochratoxin A production by Penicillium thymicola.</title>
        <authorList>
            <person name="Nguyen H.D.T."/>
            <person name="McMullin D.R."/>
            <person name="Ponomareva E."/>
            <person name="Riley R."/>
            <person name="Pomraning K.R."/>
            <person name="Baker S.E."/>
            <person name="Seifert K.A."/>
        </authorList>
    </citation>
    <scope>NUCLEOTIDE SEQUENCE</scope>
    <source>
        <strain evidence="1">DAOM 180753</strain>
    </source>
</reference>
<name>A0AAI9X6J4_PENTH</name>